<keyword evidence="2" id="KW-1185">Reference proteome</keyword>
<proteinExistence type="predicted"/>
<dbReference type="EMBL" id="JAUESC010000381">
    <property type="protein sequence ID" value="KAK0590229.1"/>
    <property type="molecule type" value="Genomic_DNA"/>
</dbReference>
<evidence type="ECO:0000313" key="1">
    <source>
        <dbReference type="EMBL" id="KAK0590229.1"/>
    </source>
</evidence>
<dbReference type="Proteomes" id="UP001168877">
    <property type="component" value="Unassembled WGS sequence"/>
</dbReference>
<reference evidence="1" key="1">
    <citation type="journal article" date="2022" name="Plant J.">
        <title>Strategies of tolerance reflected in two North American maple genomes.</title>
        <authorList>
            <person name="McEvoy S.L."/>
            <person name="Sezen U.U."/>
            <person name="Trouern-Trend A."/>
            <person name="McMahon S.M."/>
            <person name="Schaberg P.G."/>
            <person name="Yang J."/>
            <person name="Wegrzyn J.L."/>
            <person name="Swenson N.G."/>
        </authorList>
    </citation>
    <scope>NUCLEOTIDE SEQUENCE</scope>
    <source>
        <strain evidence="1">NS2018</strain>
    </source>
</reference>
<dbReference type="AlphaFoldDB" id="A0AA39VLH1"/>
<organism evidence="1 2">
    <name type="scientific">Acer saccharum</name>
    <name type="common">Sugar maple</name>
    <dbReference type="NCBI Taxonomy" id="4024"/>
    <lineage>
        <taxon>Eukaryota</taxon>
        <taxon>Viridiplantae</taxon>
        <taxon>Streptophyta</taxon>
        <taxon>Embryophyta</taxon>
        <taxon>Tracheophyta</taxon>
        <taxon>Spermatophyta</taxon>
        <taxon>Magnoliopsida</taxon>
        <taxon>eudicotyledons</taxon>
        <taxon>Gunneridae</taxon>
        <taxon>Pentapetalae</taxon>
        <taxon>rosids</taxon>
        <taxon>malvids</taxon>
        <taxon>Sapindales</taxon>
        <taxon>Sapindaceae</taxon>
        <taxon>Hippocastanoideae</taxon>
        <taxon>Acereae</taxon>
        <taxon>Acer</taxon>
    </lineage>
</organism>
<comment type="caution">
    <text evidence="1">The sequence shown here is derived from an EMBL/GenBank/DDBJ whole genome shotgun (WGS) entry which is preliminary data.</text>
</comment>
<accession>A0AA39VLH1</accession>
<reference evidence="1" key="2">
    <citation type="submission" date="2023-06" db="EMBL/GenBank/DDBJ databases">
        <authorList>
            <person name="Swenson N.G."/>
            <person name="Wegrzyn J.L."/>
            <person name="Mcevoy S.L."/>
        </authorList>
    </citation>
    <scope>NUCLEOTIDE SEQUENCE</scope>
    <source>
        <strain evidence="1">NS2018</strain>
        <tissue evidence="1">Leaf</tissue>
    </source>
</reference>
<evidence type="ECO:0000313" key="2">
    <source>
        <dbReference type="Proteomes" id="UP001168877"/>
    </source>
</evidence>
<protein>
    <submittedName>
        <fullName evidence="1">Uncharacterized protein</fullName>
    </submittedName>
</protein>
<gene>
    <name evidence="1" type="ORF">LWI29_024279</name>
</gene>
<sequence>MPISLLALSTPRMVPGADSAGPVATTGPEIMYSTSPPKLEEHNSQMEGKLLEDDDMSDLVVGGASGCHGSLRAEEQSAPVRILSSARSHYNC</sequence>
<name>A0AA39VLH1_ACESA</name>